<evidence type="ECO:0000313" key="2">
    <source>
        <dbReference type="Proteomes" id="UP000321570"/>
    </source>
</evidence>
<evidence type="ECO:0000313" key="1">
    <source>
        <dbReference type="EMBL" id="VUZ50195.1"/>
    </source>
</evidence>
<sequence>LIVEDLNVASILLTRAAESIKQYHVSFKRAIPVALELIKMEFGPLRSALFNFMESVYGPIARSTDVSFNGSSKILIQILCKELSDICMKMYEKDRHKNVVILNTLPLKWFRTHDRVTISVDVIV</sequence>
<feature type="non-terminal residue" evidence="1">
    <location>
        <position position="1"/>
    </location>
</feature>
<gene>
    <name evidence="1" type="ORF">WMSIL1_LOCUS9205</name>
</gene>
<dbReference type="EMBL" id="CABIJS010000355">
    <property type="protein sequence ID" value="VUZ50195.1"/>
    <property type="molecule type" value="Genomic_DNA"/>
</dbReference>
<accession>A0A564YSJ4</accession>
<reference evidence="1 2" key="1">
    <citation type="submission" date="2019-07" db="EMBL/GenBank/DDBJ databases">
        <authorList>
            <person name="Jastrzebski P J."/>
            <person name="Paukszto L."/>
            <person name="Jastrzebski P J."/>
        </authorList>
    </citation>
    <scope>NUCLEOTIDE SEQUENCE [LARGE SCALE GENOMIC DNA]</scope>
    <source>
        <strain evidence="1 2">WMS-il1</strain>
    </source>
</reference>
<protein>
    <submittedName>
        <fullName evidence="1">Uncharacterized protein</fullName>
    </submittedName>
</protein>
<keyword evidence="2" id="KW-1185">Reference proteome</keyword>
<dbReference type="AlphaFoldDB" id="A0A564YSJ4"/>
<dbReference type="Proteomes" id="UP000321570">
    <property type="component" value="Unassembled WGS sequence"/>
</dbReference>
<name>A0A564YSJ4_HYMDI</name>
<organism evidence="1 2">
    <name type="scientific">Hymenolepis diminuta</name>
    <name type="common">Rat tapeworm</name>
    <dbReference type="NCBI Taxonomy" id="6216"/>
    <lineage>
        <taxon>Eukaryota</taxon>
        <taxon>Metazoa</taxon>
        <taxon>Spiralia</taxon>
        <taxon>Lophotrochozoa</taxon>
        <taxon>Platyhelminthes</taxon>
        <taxon>Cestoda</taxon>
        <taxon>Eucestoda</taxon>
        <taxon>Cyclophyllidea</taxon>
        <taxon>Hymenolepididae</taxon>
        <taxon>Hymenolepis</taxon>
    </lineage>
</organism>
<proteinExistence type="predicted"/>
<feature type="non-terminal residue" evidence="1">
    <location>
        <position position="124"/>
    </location>
</feature>